<evidence type="ECO:0000256" key="3">
    <source>
        <dbReference type="ARBA" id="ARBA00022723"/>
    </source>
</evidence>
<evidence type="ECO:0000256" key="4">
    <source>
        <dbReference type="ARBA" id="ARBA00022833"/>
    </source>
</evidence>
<dbReference type="Proteomes" id="UP000530660">
    <property type="component" value="Unassembled WGS sequence"/>
</dbReference>
<organism evidence="8 9">
    <name type="scientific">Cyanidiococcus yangmingshanensis</name>
    <dbReference type="NCBI Taxonomy" id="2690220"/>
    <lineage>
        <taxon>Eukaryota</taxon>
        <taxon>Rhodophyta</taxon>
        <taxon>Bangiophyceae</taxon>
        <taxon>Cyanidiales</taxon>
        <taxon>Cyanidiaceae</taxon>
        <taxon>Cyanidiococcus</taxon>
    </lineage>
</organism>
<dbReference type="OrthoDB" id="420264at2759"/>
<feature type="domain" description="Deacetylase sirtuin-type" evidence="7">
    <location>
        <begin position="18"/>
        <end position="290"/>
    </location>
</feature>
<feature type="binding site" evidence="6">
    <location>
        <position position="190"/>
    </location>
    <ligand>
        <name>Zn(2+)</name>
        <dbReference type="ChEBI" id="CHEBI:29105"/>
    </ligand>
</feature>
<reference evidence="8 9" key="1">
    <citation type="journal article" date="2020" name="J. Phycol.">
        <title>Comparative genome analysis reveals Cyanidiococcus gen. nov., a new extremophilic red algal genus sister to Cyanidioschyzon (Cyanidioschyzonaceae, Rhodophyta).</title>
        <authorList>
            <person name="Liu S.-L."/>
            <person name="Chiang Y.-R."/>
            <person name="Yoon H.S."/>
            <person name="Fu H.-Y."/>
        </authorList>
    </citation>
    <scope>NUCLEOTIDE SEQUENCE [LARGE SCALE GENOMIC DNA]</scope>
    <source>
        <strain evidence="8 9">THAL066</strain>
    </source>
</reference>
<dbReference type="InterPro" id="IPR050134">
    <property type="entry name" value="NAD-dep_sirtuin_deacylases"/>
</dbReference>
<dbReference type="PANTHER" id="PTHR11085:SF6">
    <property type="entry name" value="NAD-DEPENDENT PROTEIN DEACETYLASE SIRTUIN-2"/>
    <property type="match status" value="1"/>
</dbReference>
<sequence length="309" mass="34860">MWVTSLVQWLRGRRARVRQQPLTTLEDLAARLVQRDPLWKVMVILGAGVSTAAGIPDFRSPETGLYARLEAAGRSDVSRVFDIDYFREHPQAFYLLAHELLRETGGRLEPTLAHWFVRCLADHGLLLRCYTQNVDGLERIAGVPESLLVEAHGTVQHAHCSASGCGATYDAQRLLQQVVSGEAVSNPPRCPRCRVGYVKPKVVFFGEQLPWRFFRCLTTDVWRTDLCLILGTSLTVAPVRWIPDRLSRRTPRVLLNRTISGSIGRWPLDSWIESDVQKAVERLVEICGWREEINALAGVKREARNAVSL</sequence>
<comment type="cofactor">
    <cofactor evidence="1">
        <name>Zn(2+)</name>
        <dbReference type="ChEBI" id="CHEBI:29105"/>
    </cofactor>
</comment>
<dbReference type="GO" id="GO:0005634">
    <property type="term" value="C:nucleus"/>
    <property type="evidence" value="ECO:0007669"/>
    <property type="project" value="TreeGrafter"/>
</dbReference>
<feature type="binding site" evidence="6">
    <location>
        <position position="165"/>
    </location>
    <ligand>
        <name>Zn(2+)</name>
        <dbReference type="ChEBI" id="CHEBI:29105"/>
    </ligand>
</feature>
<dbReference type="EMBL" id="VWRR01000006">
    <property type="protein sequence ID" value="KAF6003573.1"/>
    <property type="molecule type" value="Genomic_DNA"/>
</dbReference>
<dbReference type="InterPro" id="IPR026590">
    <property type="entry name" value="Ssirtuin_cat_dom"/>
</dbReference>
<evidence type="ECO:0000259" key="7">
    <source>
        <dbReference type="PROSITE" id="PS50305"/>
    </source>
</evidence>
<gene>
    <name evidence="8" type="primary">SIR2RP1</name>
    <name evidence="8" type="ORF">F1559_002843</name>
</gene>
<evidence type="ECO:0000256" key="6">
    <source>
        <dbReference type="PROSITE-ProRule" id="PRU00236"/>
    </source>
</evidence>
<keyword evidence="9" id="KW-1185">Reference proteome</keyword>
<dbReference type="PROSITE" id="PS50305">
    <property type="entry name" value="SIRTUIN"/>
    <property type="match status" value="1"/>
</dbReference>
<dbReference type="GO" id="GO:0017136">
    <property type="term" value="F:histone deacetylase activity, NAD-dependent"/>
    <property type="evidence" value="ECO:0007669"/>
    <property type="project" value="TreeGrafter"/>
</dbReference>
<dbReference type="Gene3D" id="3.30.1600.10">
    <property type="entry name" value="SIR2/SIRT2 'Small Domain"/>
    <property type="match status" value="1"/>
</dbReference>
<dbReference type="InterPro" id="IPR003000">
    <property type="entry name" value="Sirtuin"/>
</dbReference>
<dbReference type="GO" id="GO:0070403">
    <property type="term" value="F:NAD+ binding"/>
    <property type="evidence" value="ECO:0007669"/>
    <property type="project" value="InterPro"/>
</dbReference>
<dbReference type="Gene3D" id="3.40.50.1220">
    <property type="entry name" value="TPP-binding domain"/>
    <property type="match status" value="1"/>
</dbReference>
<feature type="binding site" evidence="6">
    <location>
        <position position="160"/>
    </location>
    <ligand>
        <name>Zn(2+)</name>
        <dbReference type="ChEBI" id="CHEBI:29105"/>
    </ligand>
</feature>
<evidence type="ECO:0000313" key="9">
    <source>
        <dbReference type="Proteomes" id="UP000530660"/>
    </source>
</evidence>
<evidence type="ECO:0000313" key="8">
    <source>
        <dbReference type="EMBL" id="KAF6003573.1"/>
    </source>
</evidence>
<evidence type="ECO:0000256" key="2">
    <source>
        <dbReference type="ARBA" id="ARBA00022679"/>
    </source>
</evidence>
<comment type="caution">
    <text evidence="8">The sequence shown here is derived from an EMBL/GenBank/DDBJ whole genome shotgun (WGS) entry which is preliminary data.</text>
</comment>
<keyword evidence="4 6" id="KW-0862">Zinc</keyword>
<accession>A0A7J7IKF6</accession>
<evidence type="ECO:0000256" key="5">
    <source>
        <dbReference type="ARBA" id="ARBA00023027"/>
    </source>
</evidence>
<keyword evidence="3 6" id="KW-0479">Metal-binding</keyword>
<proteinExistence type="predicted"/>
<dbReference type="Pfam" id="PF02146">
    <property type="entry name" value="SIR2"/>
    <property type="match status" value="1"/>
</dbReference>
<name>A0A7J7IKF6_9RHOD</name>
<evidence type="ECO:0000256" key="1">
    <source>
        <dbReference type="ARBA" id="ARBA00001947"/>
    </source>
</evidence>
<dbReference type="InterPro" id="IPR029035">
    <property type="entry name" value="DHS-like_NAD/FAD-binding_dom"/>
</dbReference>
<dbReference type="AlphaFoldDB" id="A0A7J7IKF6"/>
<dbReference type="GO" id="GO:0046872">
    <property type="term" value="F:metal ion binding"/>
    <property type="evidence" value="ECO:0007669"/>
    <property type="project" value="UniProtKB-KW"/>
</dbReference>
<keyword evidence="2" id="KW-0808">Transferase</keyword>
<dbReference type="PANTHER" id="PTHR11085">
    <property type="entry name" value="NAD-DEPENDENT PROTEIN DEACYLASE SIRTUIN-5, MITOCHONDRIAL-RELATED"/>
    <property type="match status" value="1"/>
</dbReference>
<keyword evidence="5" id="KW-0520">NAD</keyword>
<protein>
    <submittedName>
        <fullName evidence="8">DeAcetylase</fullName>
    </submittedName>
</protein>
<dbReference type="SUPFAM" id="SSF52467">
    <property type="entry name" value="DHS-like NAD/FAD-binding domain"/>
    <property type="match status" value="1"/>
</dbReference>
<dbReference type="InterPro" id="IPR026591">
    <property type="entry name" value="Sirtuin_cat_small_dom_sf"/>
</dbReference>
<feature type="active site" description="Proton acceptor" evidence="6">
    <location>
        <position position="152"/>
    </location>
</feature>
<feature type="binding site" evidence="6">
    <location>
        <position position="193"/>
    </location>
    <ligand>
        <name>Zn(2+)</name>
        <dbReference type="ChEBI" id="CHEBI:29105"/>
    </ligand>
</feature>